<accession>A0A3P8SJN7</accession>
<dbReference type="Proteomes" id="UP000265080">
    <property type="component" value="Chromosome 19"/>
</dbReference>
<dbReference type="AlphaFoldDB" id="A0A3P8SJN7"/>
<reference evidence="1 2" key="1">
    <citation type="submission" date="2018-03" db="EMBL/GenBank/DDBJ databases">
        <title>Finding Nemo's genes: A chromosome-scale reference assembly of the genome of the orange clownfish Amphiprion percula.</title>
        <authorList>
            <person name="Lehmann R."/>
        </authorList>
    </citation>
    <scope>NUCLEOTIDE SEQUENCE</scope>
</reference>
<evidence type="ECO:0000313" key="2">
    <source>
        <dbReference type="Proteomes" id="UP000265080"/>
    </source>
</evidence>
<protein>
    <submittedName>
        <fullName evidence="1">Uncharacterized protein</fullName>
    </submittedName>
</protein>
<proteinExistence type="predicted"/>
<dbReference type="PANTHER" id="PTHR34488">
    <property type="entry name" value="SI:CH211-245H14.1-RELATED"/>
    <property type="match status" value="1"/>
</dbReference>
<name>A0A3P8SJN7_AMPPE</name>
<sequence>AGNTLNCHEVFLEKLRSRGAKVVDSPDNSEYIILFCPIVTRFQTDVNAALSEISKQGKVIVVAMHHTFDPNYTLPDMRRIENRSVKLLVDCLFHETKGFYKCARNS</sequence>
<reference evidence="1" key="3">
    <citation type="submission" date="2025-09" db="UniProtKB">
        <authorList>
            <consortium name="Ensembl"/>
        </authorList>
    </citation>
    <scope>IDENTIFICATION</scope>
</reference>
<keyword evidence="2" id="KW-1185">Reference proteome</keyword>
<dbReference type="PANTHER" id="PTHR34488:SF1">
    <property type="entry name" value="SI:CH211-245H14.1-RELATED"/>
    <property type="match status" value="1"/>
</dbReference>
<dbReference type="GeneTree" id="ENSGT00940000164220"/>
<organism evidence="1 2">
    <name type="scientific">Amphiprion percula</name>
    <name type="common">Orange clownfish</name>
    <name type="synonym">Lutjanus percula</name>
    <dbReference type="NCBI Taxonomy" id="161767"/>
    <lineage>
        <taxon>Eukaryota</taxon>
        <taxon>Metazoa</taxon>
        <taxon>Chordata</taxon>
        <taxon>Craniata</taxon>
        <taxon>Vertebrata</taxon>
        <taxon>Euteleostomi</taxon>
        <taxon>Actinopterygii</taxon>
        <taxon>Neopterygii</taxon>
        <taxon>Teleostei</taxon>
        <taxon>Neoteleostei</taxon>
        <taxon>Acanthomorphata</taxon>
        <taxon>Ovalentaria</taxon>
        <taxon>Pomacentridae</taxon>
        <taxon>Amphiprion</taxon>
    </lineage>
</organism>
<dbReference type="Ensembl" id="ENSAPET00000012507.1">
    <property type="protein sequence ID" value="ENSAPEP00000012179.1"/>
    <property type="gene ID" value="ENSAPEG00000008692.1"/>
</dbReference>
<evidence type="ECO:0000313" key="1">
    <source>
        <dbReference type="Ensembl" id="ENSAPEP00000012179.1"/>
    </source>
</evidence>
<reference evidence="1" key="2">
    <citation type="submission" date="2025-08" db="UniProtKB">
        <authorList>
            <consortium name="Ensembl"/>
        </authorList>
    </citation>
    <scope>IDENTIFICATION</scope>
</reference>
<dbReference type="OMA" id="KCPRNSK"/>